<dbReference type="InterPro" id="IPR010095">
    <property type="entry name" value="Cas12f1-like_TNB"/>
</dbReference>
<dbReference type="Pfam" id="PF01385">
    <property type="entry name" value="OrfB_IS605"/>
    <property type="match status" value="1"/>
</dbReference>
<dbReference type="PANTHER" id="PTHR30405:SF11">
    <property type="entry name" value="RNA-GUIDED DNA ENDONUCLEASE RV2885C-RELATED"/>
    <property type="match status" value="1"/>
</dbReference>
<sequence length="382" mass="42344">MHTVRTIVCKLTPTPEQRVEIDATLKAFALACDFAAESARSLGFTNKVKVQHACYREIRETFGLSSNLAIRAIARACAALKVSAKMHSAFAPTSIDYDARIFSFHEWNWNFGLTLLSRRVKLTTKLGERQKAALKGRKPTSAVLVKRRDGAYFLHVQLTDEAPESIETKGTIGVDMGVKNLATTDDGENFSGADVDACRRKYSQARKTCQRKGTKSAKRKLKKISKREARFRANENHVISKRIVAKAKDTASAIAVEDLGGIGQRTTARKADRSRMKGWAFYQLRQFIANKALAEGIPVIPVDPRNTSRTCSECGHCEMANRKSRNEFVCKHCGFELAADWNAARNIRDRGKVMCPNVGVVDTGGRIPVETTGKPVLASPRR</sequence>
<gene>
    <name evidence="8" type="ORF">V5E97_08145</name>
</gene>
<evidence type="ECO:0000256" key="3">
    <source>
        <dbReference type="ARBA" id="ARBA00022578"/>
    </source>
</evidence>
<dbReference type="InterPro" id="IPR001959">
    <property type="entry name" value="Transposase"/>
</dbReference>
<dbReference type="NCBIfam" id="NF040570">
    <property type="entry name" value="guided_TnpB"/>
    <property type="match status" value="1"/>
</dbReference>
<dbReference type="GO" id="GO:0032196">
    <property type="term" value="P:transposition"/>
    <property type="evidence" value="ECO:0007669"/>
    <property type="project" value="UniProtKB-KW"/>
</dbReference>
<protein>
    <submittedName>
        <fullName evidence="8">Transposase</fullName>
    </submittedName>
</protein>
<comment type="similarity">
    <text evidence="1">In the C-terminal section; belongs to the transposase 35 family.</text>
</comment>
<evidence type="ECO:0000259" key="7">
    <source>
        <dbReference type="Pfam" id="PF07282"/>
    </source>
</evidence>
<keyword evidence="5" id="KW-0233">DNA recombination</keyword>
<proteinExistence type="inferred from homology"/>
<evidence type="ECO:0000256" key="1">
    <source>
        <dbReference type="ARBA" id="ARBA00008761"/>
    </source>
</evidence>
<evidence type="ECO:0000256" key="4">
    <source>
        <dbReference type="ARBA" id="ARBA00023125"/>
    </source>
</evidence>
<evidence type="ECO:0000313" key="8">
    <source>
        <dbReference type="EMBL" id="XBH05990.1"/>
    </source>
</evidence>
<feature type="domain" description="Cas12f1-like TNB" evidence="7">
    <location>
        <begin position="281"/>
        <end position="347"/>
    </location>
</feature>
<evidence type="ECO:0000256" key="2">
    <source>
        <dbReference type="ARBA" id="ARBA00011044"/>
    </source>
</evidence>
<organism evidence="8">
    <name type="scientific">Singulisphaera sp. Ch08</name>
    <dbReference type="NCBI Taxonomy" id="3120278"/>
    <lineage>
        <taxon>Bacteria</taxon>
        <taxon>Pseudomonadati</taxon>
        <taxon>Planctomycetota</taxon>
        <taxon>Planctomycetia</taxon>
        <taxon>Isosphaerales</taxon>
        <taxon>Isosphaeraceae</taxon>
        <taxon>Singulisphaera</taxon>
    </lineage>
</organism>
<feature type="domain" description="Probable transposase IS891/IS1136/IS1341" evidence="6">
    <location>
        <begin position="162"/>
        <end position="259"/>
    </location>
</feature>
<dbReference type="PANTHER" id="PTHR30405">
    <property type="entry name" value="TRANSPOSASE"/>
    <property type="match status" value="1"/>
</dbReference>
<dbReference type="Pfam" id="PF07282">
    <property type="entry name" value="Cas12f1-like_TNB"/>
    <property type="match status" value="1"/>
</dbReference>
<dbReference type="AlphaFoldDB" id="A0AAU7CLS1"/>
<keyword evidence="3" id="KW-0815">Transposition</keyword>
<reference evidence="8" key="1">
    <citation type="submission" date="2024-05" db="EMBL/GenBank/DDBJ databases">
        <title>Planctomycetes of the genus Singulisphaera possess chitinolytic capabilities.</title>
        <authorList>
            <person name="Ivanova A."/>
        </authorList>
    </citation>
    <scope>NUCLEOTIDE SEQUENCE</scope>
    <source>
        <strain evidence="8">Ch08T</strain>
    </source>
</reference>
<name>A0AAU7CLS1_9BACT</name>
<accession>A0AAU7CLS1</accession>
<evidence type="ECO:0000259" key="6">
    <source>
        <dbReference type="Pfam" id="PF01385"/>
    </source>
</evidence>
<dbReference type="EMBL" id="CP155447">
    <property type="protein sequence ID" value="XBH05990.1"/>
    <property type="molecule type" value="Genomic_DNA"/>
</dbReference>
<evidence type="ECO:0000256" key="5">
    <source>
        <dbReference type="ARBA" id="ARBA00023172"/>
    </source>
</evidence>
<comment type="similarity">
    <text evidence="2">In the N-terminal section; belongs to the transposase 2 family.</text>
</comment>
<dbReference type="RefSeq" id="WP_406698841.1">
    <property type="nucleotide sequence ID" value="NZ_CP155447.1"/>
</dbReference>
<dbReference type="NCBIfam" id="TIGR01766">
    <property type="entry name" value="IS200/IS605 family accessory protein TnpB-like domain"/>
    <property type="match status" value="1"/>
</dbReference>
<dbReference type="InterPro" id="IPR051399">
    <property type="entry name" value="RNA-guided_DNA_endo/Transpos"/>
</dbReference>
<dbReference type="GO" id="GO:0003677">
    <property type="term" value="F:DNA binding"/>
    <property type="evidence" value="ECO:0007669"/>
    <property type="project" value="UniProtKB-KW"/>
</dbReference>
<dbReference type="GO" id="GO:0006310">
    <property type="term" value="P:DNA recombination"/>
    <property type="evidence" value="ECO:0007669"/>
    <property type="project" value="UniProtKB-KW"/>
</dbReference>
<keyword evidence="4" id="KW-0238">DNA-binding</keyword>